<proteinExistence type="predicted"/>
<evidence type="ECO:0000259" key="2">
    <source>
        <dbReference type="Pfam" id="PF13354"/>
    </source>
</evidence>
<feature type="domain" description="Beta-lactamase class A catalytic" evidence="2">
    <location>
        <begin position="27"/>
        <end position="266"/>
    </location>
</feature>
<dbReference type="Pfam" id="PF13354">
    <property type="entry name" value="Beta-lactamase2"/>
    <property type="match status" value="1"/>
</dbReference>
<dbReference type="EMBL" id="BMTF01000022">
    <property type="protein sequence ID" value="GGV92656.1"/>
    <property type="molecule type" value="Genomic_DNA"/>
</dbReference>
<dbReference type="SUPFAM" id="SSF56601">
    <property type="entry name" value="beta-lactamase/transpeptidase-like"/>
    <property type="match status" value="1"/>
</dbReference>
<dbReference type="InterPro" id="IPR045155">
    <property type="entry name" value="Beta-lactam_cat"/>
</dbReference>
<evidence type="ECO:0000313" key="3">
    <source>
        <dbReference type="EMBL" id="GGV92656.1"/>
    </source>
</evidence>
<protein>
    <submittedName>
        <fullName evidence="3">Serine hydrolase</fullName>
    </submittedName>
</protein>
<organism evidence="3 4">
    <name type="scientific">Streptomyces gelaticus</name>
    <dbReference type="NCBI Taxonomy" id="285446"/>
    <lineage>
        <taxon>Bacteria</taxon>
        <taxon>Bacillati</taxon>
        <taxon>Actinomycetota</taxon>
        <taxon>Actinomycetes</taxon>
        <taxon>Kitasatosporales</taxon>
        <taxon>Streptomycetaceae</taxon>
        <taxon>Streptomyces</taxon>
    </lineage>
</organism>
<dbReference type="Gene3D" id="3.40.710.10">
    <property type="entry name" value="DD-peptidase/beta-lactamase superfamily"/>
    <property type="match status" value="1"/>
</dbReference>
<keyword evidence="3" id="KW-0378">Hydrolase</keyword>
<dbReference type="InterPro" id="IPR000871">
    <property type="entry name" value="Beta-lactam_class-A"/>
</dbReference>
<dbReference type="InterPro" id="IPR012338">
    <property type="entry name" value="Beta-lactam/transpept-like"/>
</dbReference>
<name>A0ABQ2W510_9ACTN</name>
<dbReference type="Proteomes" id="UP000660675">
    <property type="component" value="Unassembled WGS sequence"/>
</dbReference>
<feature type="region of interest" description="Disordered" evidence="1">
    <location>
        <begin position="299"/>
        <end position="325"/>
    </location>
</feature>
<reference evidence="4" key="1">
    <citation type="journal article" date="2019" name="Int. J. Syst. Evol. Microbiol.">
        <title>The Global Catalogue of Microorganisms (GCM) 10K type strain sequencing project: providing services to taxonomists for standard genome sequencing and annotation.</title>
        <authorList>
            <consortium name="The Broad Institute Genomics Platform"/>
            <consortium name="The Broad Institute Genome Sequencing Center for Infectious Disease"/>
            <person name="Wu L."/>
            <person name="Ma J."/>
        </authorList>
    </citation>
    <scope>NUCLEOTIDE SEQUENCE [LARGE SCALE GENOMIC DNA]</scope>
    <source>
        <strain evidence="4">JCM 4376</strain>
    </source>
</reference>
<evidence type="ECO:0000313" key="4">
    <source>
        <dbReference type="Proteomes" id="UP000660675"/>
    </source>
</evidence>
<gene>
    <name evidence="3" type="ORF">GCM10015535_54110</name>
</gene>
<dbReference type="PANTHER" id="PTHR35333">
    <property type="entry name" value="BETA-LACTAMASE"/>
    <property type="match status" value="1"/>
</dbReference>
<accession>A0ABQ2W510</accession>
<dbReference type="PANTHER" id="PTHR35333:SF3">
    <property type="entry name" value="BETA-LACTAMASE-TYPE TRANSPEPTIDASE FOLD CONTAINING PROTEIN"/>
    <property type="match status" value="1"/>
</dbReference>
<evidence type="ECO:0000256" key="1">
    <source>
        <dbReference type="SAM" id="MobiDB-lite"/>
    </source>
</evidence>
<sequence>MTRTVNVPDAADRIRAAFADAGVTGRLHALDIDSGTQLGVDADQLVCTASVHKLCLLVALHDRAAAGDLDLTEQAECPPDGRTPGPTGLAAMLDVARMSLRDLAYLMMAVSDNAAADLLLARVGLDAVNRTTARLGLDATRAVHTFGAMLASVKEDAGPAGAQALADPHVVARLRALDPARANRSTPRDMTRLLRAVWRDEACLPEHGAAIRRVMGLQVWPHRLASGFPFDDVLVAGKTGSLPTLRNEVGVVEYPDGGRYAVAVFTRTAHTAATLPAADAVIGTAARIAVDALRSRQRDVPAAPTRVSDDLPARSTAPGRGAGRP</sequence>
<comment type="caution">
    <text evidence="3">The sequence shown here is derived from an EMBL/GenBank/DDBJ whole genome shotgun (WGS) entry which is preliminary data.</text>
</comment>
<keyword evidence="4" id="KW-1185">Reference proteome</keyword>
<dbReference type="GO" id="GO:0016787">
    <property type="term" value="F:hydrolase activity"/>
    <property type="evidence" value="ECO:0007669"/>
    <property type="project" value="UniProtKB-KW"/>
</dbReference>